<dbReference type="RefSeq" id="WP_108621368.1">
    <property type="nucleotide sequence ID" value="NZ_CP028901.1"/>
</dbReference>
<dbReference type="Pfam" id="PF06048">
    <property type="entry name" value="DUF927"/>
    <property type="match status" value="1"/>
</dbReference>
<evidence type="ECO:0000313" key="2">
    <source>
        <dbReference type="EMBL" id="AWB33941.1"/>
    </source>
</evidence>
<feature type="domain" description="DUF927" evidence="1">
    <location>
        <begin position="48"/>
        <end position="321"/>
    </location>
</feature>
<keyword evidence="3" id="KW-1185">Reference proteome</keyword>
<dbReference type="EMBL" id="CP028901">
    <property type="protein sequence ID" value="AWB33941.1"/>
    <property type="molecule type" value="Genomic_DNA"/>
</dbReference>
<organism evidence="2 3">
    <name type="scientific">Orrella marina</name>
    <dbReference type="NCBI Taxonomy" id="2163011"/>
    <lineage>
        <taxon>Bacteria</taxon>
        <taxon>Pseudomonadati</taxon>
        <taxon>Pseudomonadota</taxon>
        <taxon>Betaproteobacteria</taxon>
        <taxon>Burkholderiales</taxon>
        <taxon>Alcaligenaceae</taxon>
        <taxon>Orrella</taxon>
    </lineage>
</organism>
<evidence type="ECO:0000313" key="3">
    <source>
        <dbReference type="Proteomes" id="UP000244571"/>
    </source>
</evidence>
<dbReference type="AlphaFoldDB" id="A0A2R4XJJ1"/>
<accession>A0A2R4XJJ1</accession>
<evidence type="ECO:0000259" key="1">
    <source>
        <dbReference type="Pfam" id="PF06048"/>
    </source>
</evidence>
<reference evidence="2 3" key="1">
    <citation type="submission" date="2018-04" db="EMBL/GenBank/DDBJ databases">
        <title>Bordetella sp. HZ20 isolated from seawater.</title>
        <authorList>
            <person name="Sun C."/>
        </authorList>
    </citation>
    <scope>NUCLEOTIDE SEQUENCE [LARGE SCALE GENOMIC DNA]</scope>
    <source>
        <strain evidence="2 3">HZ20</strain>
    </source>
</reference>
<sequence>MTQNQTTVAPVLAVDDVSAVVDPFPPARDRPCWRCYNELVVRSGETMKAGVYWHAVKQNGDDRPTLTDDWLCAPLQVVALTASQEDAEHGRLLRYISVNGIWKQWAMPMQMLAGDGVDVLSVLLGEGLELDRKAKSRILDYINAQHPSERLRAASTTGWHGNVFVLPDSIFGGEDIWYQATERTAPYGVAGTLEGWQAQVAAKAVGNPMLTLGISAGFAGVLLEKLNIDGAGLHLFGDSSAGKTTILQAAISVWGGSMFRRTWRTTSNGLEGAAKMHTGTLLALDEVGEVSPKDLYESAYALVNGHGKTRANIRGEARQVSRWRVFVLSTGEVTIASRMNAGGYEAKAGQALRLLDVPITGTHGAWDDLQGFASGAAFSDALRDGSTQNYGHAGRAFVAALVDAFNEGLELSPMLEVALKRFNAADGQETRAARVFALCGLAGEIAIGAGVVPWKVGQADDAALRGFKLWKDQRGTSGRNAEDVAILRAIRDFTDKHGESRFSDIANDDSVRSVINRAGYLDKSGEAIRYLFTAGGMKEATPGYDIKRVVRALDVAGVFAKKGANGRTQVATRTANEGVKKLYHIDAEKLSEAADA</sequence>
<proteinExistence type="predicted"/>
<dbReference type="OrthoDB" id="784829at2"/>
<dbReference type="InterPro" id="IPR009270">
    <property type="entry name" value="DUF927"/>
</dbReference>
<dbReference type="KEGG" id="boz:DBV39_09725"/>
<gene>
    <name evidence="2" type="ORF">DBV39_09725</name>
</gene>
<name>A0A2R4XJJ1_9BURK</name>
<dbReference type="Proteomes" id="UP000244571">
    <property type="component" value="Chromosome"/>
</dbReference>
<protein>
    <recommendedName>
        <fullName evidence="1">DUF927 domain-containing protein</fullName>
    </recommendedName>
</protein>